<reference evidence="4 5" key="1">
    <citation type="journal article" date="2024" name="Int. J. Syst. Evol. Microbiol.">
        <title>Virgibacillus tibetensis sp. nov., isolated from salt lake on the Tibetan Plateau of China.</title>
        <authorList>
            <person name="Phurbu D."/>
            <person name="Liu Z.-X."/>
            <person name="Wang R."/>
            <person name="Zheng Y.-Y."/>
            <person name="Liu H.-C."/>
            <person name="Zhou Y.-G."/>
            <person name="Yu Y.-J."/>
            <person name="Li A.-H."/>
        </authorList>
    </citation>
    <scope>NUCLEOTIDE SEQUENCE [LARGE SCALE GENOMIC DNA]</scope>
    <source>
        <strain evidence="4 5">C22-A2</strain>
    </source>
</reference>
<name>A0ABU6KJE9_9BACI</name>
<sequence>MDKLIYLYGIIPANADNAIPPMKGIDEHNPIFTIPFGEIEAVVCNLDEAEYREKELEAKTNNMEWVHEKAFHHHEALMTLYEIFTIIPMKFCTIYSGKDSLQNTIVEHKPKMIELLDVIAGKEEWIMKIYCDNSKLKENVAEDNPTIASKREEIELLSPGRQYLEKRKLDQLIEQETDKEKDSFSSRLHDQFAQFSTDSEVKKNWNKDVTGREEDMCWNSVYMLEQSTVEDFLANVQKAQDKWKSSGWFIEVTGPWPSYHFSKIS</sequence>
<evidence type="ECO:0000256" key="2">
    <source>
        <dbReference type="ARBA" id="ARBA00035108"/>
    </source>
</evidence>
<dbReference type="Proteomes" id="UP001335737">
    <property type="component" value="Unassembled WGS sequence"/>
</dbReference>
<dbReference type="RefSeq" id="WP_327608069.1">
    <property type="nucleotide sequence ID" value="NZ_JARZFX010000006.1"/>
</dbReference>
<gene>
    <name evidence="4" type="ORF">QGM71_13470</name>
</gene>
<comment type="subcellular location">
    <subcellularLocation>
        <location evidence="2">Gas vesicle</location>
    </subcellularLocation>
</comment>
<dbReference type="Pfam" id="PF06386">
    <property type="entry name" value="GvpL_GvpF"/>
    <property type="match status" value="1"/>
</dbReference>
<dbReference type="PANTHER" id="PTHR36852">
    <property type="entry name" value="PROTEIN GVPL 2"/>
    <property type="match status" value="1"/>
</dbReference>
<accession>A0ABU6KJE9</accession>
<keyword evidence="5" id="KW-1185">Reference proteome</keyword>
<dbReference type="InterPro" id="IPR009430">
    <property type="entry name" value="GvpL/GvpF"/>
</dbReference>
<evidence type="ECO:0000313" key="5">
    <source>
        <dbReference type="Proteomes" id="UP001335737"/>
    </source>
</evidence>
<evidence type="ECO:0000256" key="3">
    <source>
        <dbReference type="ARBA" id="ARBA00035643"/>
    </source>
</evidence>
<protein>
    <submittedName>
        <fullName evidence="4">GvpL/GvpF family gas vesicle protein</fullName>
    </submittedName>
</protein>
<dbReference type="EMBL" id="JARZFX010000006">
    <property type="protein sequence ID" value="MEC5424504.1"/>
    <property type="molecule type" value="Genomic_DNA"/>
</dbReference>
<organism evidence="4 5">
    <name type="scientific">Virgibacillus tibetensis</name>
    <dbReference type="NCBI Taxonomy" id="3042313"/>
    <lineage>
        <taxon>Bacteria</taxon>
        <taxon>Bacillati</taxon>
        <taxon>Bacillota</taxon>
        <taxon>Bacilli</taxon>
        <taxon>Bacillales</taxon>
        <taxon>Bacillaceae</taxon>
        <taxon>Virgibacillus</taxon>
    </lineage>
</organism>
<comment type="caution">
    <text evidence="4">The sequence shown here is derived from an EMBL/GenBank/DDBJ whole genome shotgun (WGS) entry which is preliminary data.</text>
</comment>
<comment type="similarity">
    <text evidence="3">Belongs to the gas vesicle GvpF/GvpL family.</text>
</comment>
<evidence type="ECO:0000313" key="4">
    <source>
        <dbReference type="EMBL" id="MEC5424504.1"/>
    </source>
</evidence>
<evidence type="ECO:0000256" key="1">
    <source>
        <dbReference type="ARBA" id="ARBA00022987"/>
    </source>
</evidence>
<proteinExistence type="inferred from homology"/>
<keyword evidence="1" id="KW-0304">Gas vesicle</keyword>
<dbReference type="PANTHER" id="PTHR36852:SF1">
    <property type="entry name" value="PROTEIN GVPL 2"/>
    <property type="match status" value="1"/>
</dbReference>